<evidence type="ECO:0000313" key="1">
    <source>
        <dbReference type="EMBL" id="KAK6803785.1"/>
    </source>
</evidence>
<dbReference type="AlphaFoldDB" id="A0AAN8UCV7"/>
<dbReference type="Proteomes" id="UP001371456">
    <property type="component" value="Unassembled WGS sequence"/>
</dbReference>
<organism evidence="1 2">
    <name type="scientific">Solanum bulbocastanum</name>
    <name type="common">Wild potato</name>
    <dbReference type="NCBI Taxonomy" id="147425"/>
    <lineage>
        <taxon>Eukaryota</taxon>
        <taxon>Viridiplantae</taxon>
        <taxon>Streptophyta</taxon>
        <taxon>Embryophyta</taxon>
        <taxon>Tracheophyta</taxon>
        <taxon>Spermatophyta</taxon>
        <taxon>Magnoliopsida</taxon>
        <taxon>eudicotyledons</taxon>
        <taxon>Gunneridae</taxon>
        <taxon>Pentapetalae</taxon>
        <taxon>asterids</taxon>
        <taxon>lamiids</taxon>
        <taxon>Solanales</taxon>
        <taxon>Solanaceae</taxon>
        <taxon>Solanoideae</taxon>
        <taxon>Solaneae</taxon>
        <taxon>Solanum</taxon>
    </lineage>
</organism>
<dbReference type="EMBL" id="JBANQN010000001">
    <property type="protein sequence ID" value="KAK6803785.1"/>
    <property type="molecule type" value="Genomic_DNA"/>
</dbReference>
<proteinExistence type="predicted"/>
<sequence length="52" mass="5979">MEEEMVLMKELGNVIYPEPLQIAKTSDEIAAVENNHDSQKLLELENTKLNQH</sequence>
<protein>
    <submittedName>
        <fullName evidence="1">Uncharacterized protein</fullName>
    </submittedName>
</protein>
<gene>
    <name evidence="1" type="ORF">RDI58_001569</name>
</gene>
<name>A0AAN8UCV7_SOLBU</name>
<accession>A0AAN8UCV7</accession>
<reference evidence="1 2" key="1">
    <citation type="submission" date="2024-02" db="EMBL/GenBank/DDBJ databases">
        <title>de novo genome assembly of Solanum bulbocastanum strain 11H21.</title>
        <authorList>
            <person name="Hosaka A.J."/>
        </authorList>
    </citation>
    <scope>NUCLEOTIDE SEQUENCE [LARGE SCALE GENOMIC DNA]</scope>
    <source>
        <tissue evidence="1">Young leaves</tissue>
    </source>
</reference>
<evidence type="ECO:0000313" key="2">
    <source>
        <dbReference type="Proteomes" id="UP001371456"/>
    </source>
</evidence>
<comment type="caution">
    <text evidence="1">The sequence shown here is derived from an EMBL/GenBank/DDBJ whole genome shotgun (WGS) entry which is preliminary data.</text>
</comment>
<keyword evidence="2" id="KW-1185">Reference proteome</keyword>